<keyword evidence="3" id="KW-1185">Reference proteome</keyword>
<dbReference type="InterPro" id="IPR052907">
    <property type="entry name" value="Beta-lactamase/esterase"/>
</dbReference>
<reference evidence="2 3" key="1">
    <citation type="submission" date="2024-10" db="EMBL/GenBank/DDBJ databases">
        <title>The Natural Products Discovery Center: Release of the First 8490 Sequenced Strains for Exploring Actinobacteria Biosynthetic Diversity.</title>
        <authorList>
            <person name="Kalkreuter E."/>
            <person name="Kautsar S.A."/>
            <person name="Yang D."/>
            <person name="Bader C.D."/>
            <person name="Teijaro C.N."/>
            <person name="Fluegel L."/>
            <person name="Davis C.M."/>
            <person name="Simpson J.R."/>
            <person name="Lauterbach L."/>
            <person name="Steele A.D."/>
            <person name="Gui C."/>
            <person name="Meng S."/>
            <person name="Li G."/>
            <person name="Viehrig K."/>
            <person name="Ye F."/>
            <person name="Su P."/>
            <person name="Kiefer A.F."/>
            <person name="Nichols A."/>
            <person name="Cepeda A.J."/>
            <person name="Yan W."/>
            <person name="Fan B."/>
            <person name="Jiang Y."/>
            <person name="Adhikari A."/>
            <person name="Zheng C.-J."/>
            <person name="Schuster L."/>
            <person name="Cowan T.M."/>
            <person name="Smanski M.J."/>
            <person name="Chevrette M.G."/>
            <person name="De Carvalho L.P.S."/>
            <person name="Shen B."/>
        </authorList>
    </citation>
    <scope>NUCLEOTIDE SEQUENCE [LARGE SCALE GENOMIC DNA]</scope>
    <source>
        <strain evidence="2 3">NPDC012605</strain>
    </source>
</reference>
<feature type="domain" description="Beta-lactamase-related" evidence="1">
    <location>
        <begin position="36"/>
        <end position="358"/>
    </location>
</feature>
<accession>A0ABW6XMY3</accession>
<evidence type="ECO:0000313" key="3">
    <source>
        <dbReference type="Proteomes" id="UP001602370"/>
    </source>
</evidence>
<sequence>MSDGHVQAQVHGTVEPGFESVREEFATVVANEARDGGAQLAVHHHGRLVVDLWGGDGVDGDSLLGLYSSSKGAMALVTALLVQDGVLDLDREVASWWPEFAAEGKERLTLRHLLAHRSGVIGADGGLSPDELADDRAVAARLAGQRPFWEPGTAHGYHALVIGALVGEVVLRATGRTIQELFEERVRAPYALDYYLGLPEELEPRFRTALPMRPTPAEQALLAEDPIAPDSLMAIAFNFHADPPFDIVGYANSRTVRARAPISGGGVGSARGLSRMYAAIAGELDGRAPLLKPDTLAEVARVHSSGQDLVTGATNAFGLGFVPLATRHPALSHLAVGHSGAPGSQAFADPATGLAYSYARRRFAFAAGPGAVENDRLIPAVVAAAARRNETSGAA</sequence>
<dbReference type="SUPFAM" id="SSF56601">
    <property type="entry name" value="beta-lactamase/transpeptidase-like"/>
    <property type="match status" value="1"/>
</dbReference>
<dbReference type="GO" id="GO:0016787">
    <property type="term" value="F:hydrolase activity"/>
    <property type="evidence" value="ECO:0007669"/>
    <property type="project" value="UniProtKB-KW"/>
</dbReference>
<keyword evidence="2" id="KW-0378">Hydrolase</keyword>
<evidence type="ECO:0000259" key="1">
    <source>
        <dbReference type="Pfam" id="PF00144"/>
    </source>
</evidence>
<evidence type="ECO:0000313" key="2">
    <source>
        <dbReference type="EMBL" id="MFF5918840.1"/>
    </source>
</evidence>
<name>A0ABW6XMY3_9ACTN</name>
<dbReference type="EMBL" id="JBIBDZ010000002">
    <property type="protein sequence ID" value="MFF5918840.1"/>
    <property type="molecule type" value="Genomic_DNA"/>
</dbReference>
<proteinExistence type="predicted"/>
<protein>
    <submittedName>
        <fullName evidence="2">EstA family serine hydrolase</fullName>
    </submittedName>
</protein>
<dbReference type="Gene3D" id="3.40.710.10">
    <property type="entry name" value="DD-peptidase/beta-lactamase superfamily"/>
    <property type="match status" value="1"/>
</dbReference>
<dbReference type="PANTHER" id="PTHR43319">
    <property type="entry name" value="BETA-LACTAMASE-RELATED"/>
    <property type="match status" value="1"/>
</dbReference>
<dbReference type="Proteomes" id="UP001602370">
    <property type="component" value="Unassembled WGS sequence"/>
</dbReference>
<dbReference type="InterPro" id="IPR012338">
    <property type="entry name" value="Beta-lactam/transpept-like"/>
</dbReference>
<dbReference type="RefSeq" id="WP_030320268.1">
    <property type="nucleotide sequence ID" value="NZ_JBIBDZ010000002.1"/>
</dbReference>
<comment type="caution">
    <text evidence="2">The sequence shown here is derived from an EMBL/GenBank/DDBJ whole genome shotgun (WGS) entry which is preliminary data.</text>
</comment>
<dbReference type="Pfam" id="PF00144">
    <property type="entry name" value="Beta-lactamase"/>
    <property type="match status" value="1"/>
</dbReference>
<dbReference type="PANTHER" id="PTHR43319:SF3">
    <property type="entry name" value="BETA-LACTAMASE-RELATED DOMAIN-CONTAINING PROTEIN"/>
    <property type="match status" value="1"/>
</dbReference>
<gene>
    <name evidence="2" type="ORF">ACFY8C_10860</name>
</gene>
<dbReference type="InterPro" id="IPR001466">
    <property type="entry name" value="Beta-lactam-related"/>
</dbReference>
<organism evidence="2 3">
    <name type="scientific">Streptomyces flavochromogenes</name>
    <dbReference type="NCBI Taxonomy" id="68199"/>
    <lineage>
        <taxon>Bacteria</taxon>
        <taxon>Bacillati</taxon>
        <taxon>Actinomycetota</taxon>
        <taxon>Actinomycetes</taxon>
        <taxon>Kitasatosporales</taxon>
        <taxon>Streptomycetaceae</taxon>
        <taxon>Streptomyces</taxon>
    </lineage>
</organism>